<protein>
    <submittedName>
        <fullName evidence="1">Rpn family recombination-promoting nuclease/putative transposase</fullName>
    </submittedName>
</protein>
<evidence type="ECO:0000313" key="2">
    <source>
        <dbReference type="Proteomes" id="UP000823900"/>
    </source>
</evidence>
<dbReference type="NCBIfam" id="TIGR01784">
    <property type="entry name" value="T_den_put_tspse"/>
    <property type="match status" value="1"/>
</dbReference>
<dbReference type="Proteomes" id="UP000823900">
    <property type="component" value="Unassembled WGS sequence"/>
</dbReference>
<name>A0A9D2HIZ5_9FIRM</name>
<dbReference type="EMBL" id="DWZA01000077">
    <property type="protein sequence ID" value="HJA71675.1"/>
    <property type="molecule type" value="Genomic_DNA"/>
</dbReference>
<gene>
    <name evidence="1" type="ORF">IAA07_08895</name>
</gene>
<accession>A0A9D2HIZ5</accession>
<reference evidence="1" key="2">
    <citation type="submission" date="2021-04" db="EMBL/GenBank/DDBJ databases">
        <authorList>
            <person name="Gilroy R."/>
        </authorList>
    </citation>
    <scope>NUCLEOTIDE SEQUENCE</scope>
    <source>
        <strain evidence="1">CHK178-16964</strain>
    </source>
</reference>
<dbReference type="InterPro" id="IPR010106">
    <property type="entry name" value="RpnA"/>
</dbReference>
<comment type="caution">
    <text evidence="1">The sequence shown here is derived from an EMBL/GenBank/DDBJ whole genome shotgun (WGS) entry which is preliminary data.</text>
</comment>
<organism evidence="1 2">
    <name type="scientific">Candidatus Lachnoclostridium stercoravium</name>
    <dbReference type="NCBI Taxonomy" id="2838633"/>
    <lineage>
        <taxon>Bacteria</taxon>
        <taxon>Bacillati</taxon>
        <taxon>Bacillota</taxon>
        <taxon>Clostridia</taxon>
        <taxon>Lachnospirales</taxon>
        <taxon>Lachnospiraceae</taxon>
    </lineage>
</organism>
<reference evidence="1" key="1">
    <citation type="journal article" date="2021" name="PeerJ">
        <title>Extensive microbial diversity within the chicken gut microbiome revealed by metagenomics and culture.</title>
        <authorList>
            <person name="Gilroy R."/>
            <person name="Ravi A."/>
            <person name="Getino M."/>
            <person name="Pursley I."/>
            <person name="Horton D.L."/>
            <person name="Alikhan N.F."/>
            <person name="Baker D."/>
            <person name="Gharbi K."/>
            <person name="Hall N."/>
            <person name="Watson M."/>
            <person name="Adriaenssens E.M."/>
            <person name="Foster-Nyarko E."/>
            <person name="Jarju S."/>
            <person name="Secka A."/>
            <person name="Antonio M."/>
            <person name="Oren A."/>
            <person name="Chaudhuri R.R."/>
            <person name="La Ragione R."/>
            <person name="Hildebrand F."/>
            <person name="Pallen M.J."/>
        </authorList>
    </citation>
    <scope>NUCLEOTIDE SEQUENCE</scope>
    <source>
        <strain evidence="1">CHK178-16964</strain>
    </source>
</reference>
<dbReference type="Pfam" id="PF12784">
    <property type="entry name" value="PDDEXK_2"/>
    <property type="match status" value="1"/>
</dbReference>
<sequence length="267" mass="32002">MQDKIMDNWDELGLSNDFLFGKIMQDPEICREVLRRILPQLNIERIEYPELQKEIREDIDARSVRLDVYVRDNKETVYNIEMQAVDTKELPKRSRYYQSMLDLQLLNRGQSYRRLSRCYIIFICLTDIFGKNRHIYTFKNICQEDLKLILGDGTEKIFLNADGQKDDVGSELKAFLDYVAGRESDDPFIKKVENAVRNGKKNREWRREYMMLMMRDQENIEKGREEGELRLSLLIKKLVKDSRMDDVLKASEDKVYRQKLYQEYHIE</sequence>
<dbReference type="AlphaFoldDB" id="A0A9D2HIZ5"/>
<proteinExistence type="predicted"/>
<evidence type="ECO:0000313" key="1">
    <source>
        <dbReference type="EMBL" id="HJA71675.1"/>
    </source>
</evidence>